<feature type="active site" evidence="3">
    <location>
        <position position="139"/>
    </location>
</feature>
<evidence type="ECO:0000313" key="7">
    <source>
        <dbReference type="Proteomes" id="UP000823900"/>
    </source>
</evidence>
<evidence type="ECO:0000256" key="2">
    <source>
        <dbReference type="ARBA" id="ARBA00010876"/>
    </source>
</evidence>
<dbReference type="EC" id="5.4.99.-" evidence="4"/>
<dbReference type="GO" id="GO:0009982">
    <property type="term" value="F:pseudouridine synthase activity"/>
    <property type="evidence" value="ECO:0007669"/>
    <property type="project" value="InterPro"/>
</dbReference>
<organism evidence="6 7">
    <name type="scientific">Candidatus Lachnoclostridium stercoravium</name>
    <dbReference type="NCBI Taxonomy" id="2838633"/>
    <lineage>
        <taxon>Bacteria</taxon>
        <taxon>Bacillati</taxon>
        <taxon>Bacillota</taxon>
        <taxon>Clostridia</taxon>
        <taxon>Lachnospirales</taxon>
        <taxon>Lachnospiraceae</taxon>
    </lineage>
</organism>
<comment type="catalytic activity">
    <reaction evidence="1 4">
        <text>a uridine in RNA = a pseudouridine in RNA</text>
        <dbReference type="Rhea" id="RHEA:48348"/>
        <dbReference type="Rhea" id="RHEA-COMP:12068"/>
        <dbReference type="Rhea" id="RHEA-COMP:12069"/>
        <dbReference type="ChEBI" id="CHEBI:65314"/>
        <dbReference type="ChEBI" id="CHEBI:65315"/>
    </reaction>
</comment>
<dbReference type="InterPro" id="IPR020103">
    <property type="entry name" value="PsdUridine_synth_cat_dom_sf"/>
</dbReference>
<dbReference type="PROSITE" id="PS01129">
    <property type="entry name" value="PSI_RLU"/>
    <property type="match status" value="1"/>
</dbReference>
<dbReference type="EMBL" id="DWZA01000087">
    <property type="protein sequence ID" value="HJA71831.1"/>
    <property type="molecule type" value="Genomic_DNA"/>
</dbReference>
<reference evidence="6" key="1">
    <citation type="journal article" date="2021" name="PeerJ">
        <title>Extensive microbial diversity within the chicken gut microbiome revealed by metagenomics and culture.</title>
        <authorList>
            <person name="Gilroy R."/>
            <person name="Ravi A."/>
            <person name="Getino M."/>
            <person name="Pursley I."/>
            <person name="Horton D.L."/>
            <person name="Alikhan N.F."/>
            <person name="Baker D."/>
            <person name="Gharbi K."/>
            <person name="Hall N."/>
            <person name="Watson M."/>
            <person name="Adriaenssens E.M."/>
            <person name="Foster-Nyarko E."/>
            <person name="Jarju S."/>
            <person name="Secka A."/>
            <person name="Antonio M."/>
            <person name="Oren A."/>
            <person name="Chaudhuri R.R."/>
            <person name="La Ragione R."/>
            <person name="Hildebrand F."/>
            <person name="Pallen M.J."/>
        </authorList>
    </citation>
    <scope>NUCLEOTIDE SEQUENCE</scope>
    <source>
        <strain evidence="6">CHK178-16964</strain>
    </source>
</reference>
<comment type="similarity">
    <text evidence="2 4">Belongs to the pseudouridine synthase RluA family.</text>
</comment>
<proteinExistence type="inferred from homology"/>
<keyword evidence="4" id="KW-0413">Isomerase</keyword>
<evidence type="ECO:0000313" key="6">
    <source>
        <dbReference type="EMBL" id="HJA71831.1"/>
    </source>
</evidence>
<accession>A0A9D2KQ99</accession>
<dbReference type="PANTHER" id="PTHR21600:SF35">
    <property type="entry name" value="PSEUDOURIDINE SYNTHASE"/>
    <property type="match status" value="1"/>
</dbReference>
<gene>
    <name evidence="6" type="ORF">IAA07_09705</name>
</gene>
<feature type="domain" description="Pseudouridine synthase RsuA/RluA-like" evidence="5">
    <location>
        <begin position="92"/>
        <end position="244"/>
    </location>
</feature>
<dbReference type="CDD" id="cd02869">
    <property type="entry name" value="PseudoU_synth_RluA_like"/>
    <property type="match status" value="1"/>
</dbReference>
<reference evidence="6" key="2">
    <citation type="submission" date="2021-04" db="EMBL/GenBank/DDBJ databases">
        <authorList>
            <person name="Gilroy R."/>
        </authorList>
    </citation>
    <scope>NUCLEOTIDE SEQUENCE</scope>
    <source>
        <strain evidence="6">CHK178-16964</strain>
    </source>
</reference>
<dbReference type="GO" id="GO:0140098">
    <property type="term" value="F:catalytic activity, acting on RNA"/>
    <property type="evidence" value="ECO:0007669"/>
    <property type="project" value="UniProtKB-ARBA"/>
</dbReference>
<dbReference type="PANTHER" id="PTHR21600">
    <property type="entry name" value="MITOCHONDRIAL RNA PSEUDOURIDINE SYNTHASE"/>
    <property type="match status" value="1"/>
</dbReference>
<dbReference type="GO" id="GO:0000455">
    <property type="term" value="P:enzyme-directed rRNA pseudouridine synthesis"/>
    <property type="evidence" value="ECO:0007669"/>
    <property type="project" value="TreeGrafter"/>
</dbReference>
<sequence>MDHFEKQFAYPVPQEEDGIDTESFLRRKGYSKHLIIRLRRTPMGLTVSGDPVYTTYRLSAGEILTVRLVEELSSEHIIPTPMDLDIVYEDSDLLVVNKSAGLPIHPSQGNFSNTLANGMAWYFQEKGEPFVYRAINRLDRDTTGLLILARHSLSASILSAMSASRQISREYLALCEGLVPEKGVISAPIGRVCGSTIERQVDPEHGESAITYYRRLSFNEATGLSLVSLHLETGRTHQIRVHMKSIGHPLPGDFLYNPDYRLISRQALHSFRLSFCHPITKKELSFEAPLPDDMDRLCRHPARTIFVTPGS</sequence>
<dbReference type="InterPro" id="IPR050188">
    <property type="entry name" value="RluA_PseudoU_synthase"/>
</dbReference>
<dbReference type="SUPFAM" id="SSF55120">
    <property type="entry name" value="Pseudouridine synthase"/>
    <property type="match status" value="1"/>
</dbReference>
<evidence type="ECO:0000256" key="4">
    <source>
        <dbReference type="RuleBase" id="RU362028"/>
    </source>
</evidence>
<dbReference type="InterPro" id="IPR006145">
    <property type="entry name" value="PsdUridine_synth_RsuA/RluA"/>
</dbReference>
<dbReference type="InterPro" id="IPR006225">
    <property type="entry name" value="PsdUridine_synth_RluC/D"/>
</dbReference>
<name>A0A9D2KQ99_9FIRM</name>
<dbReference type="Gene3D" id="3.30.2350.10">
    <property type="entry name" value="Pseudouridine synthase"/>
    <property type="match status" value="1"/>
</dbReference>
<dbReference type="AlphaFoldDB" id="A0A9D2KQ99"/>
<dbReference type="InterPro" id="IPR006224">
    <property type="entry name" value="PsdUridine_synth_RluA-like_CS"/>
</dbReference>
<dbReference type="Proteomes" id="UP000823900">
    <property type="component" value="Unassembled WGS sequence"/>
</dbReference>
<evidence type="ECO:0000256" key="3">
    <source>
        <dbReference type="PIRSR" id="PIRSR606225-1"/>
    </source>
</evidence>
<dbReference type="GO" id="GO:0003723">
    <property type="term" value="F:RNA binding"/>
    <property type="evidence" value="ECO:0007669"/>
    <property type="project" value="InterPro"/>
</dbReference>
<evidence type="ECO:0000259" key="5">
    <source>
        <dbReference type="Pfam" id="PF00849"/>
    </source>
</evidence>
<comment type="function">
    <text evidence="4">Responsible for synthesis of pseudouridine from uracil.</text>
</comment>
<dbReference type="NCBIfam" id="TIGR00005">
    <property type="entry name" value="rluA_subfam"/>
    <property type="match status" value="1"/>
</dbReference>
<protein>
    <recommendedName>
        <fullName evidence="4">Pseudouridine synthase</fullName>
        <ecNumber evidence="4">5.4.99.-</ecNumber>
    </recommendedName>
</protein>
<dbReference type="Pfam" id="PF00849">
    <property type="entry name" value="PseudoU_synth_2"/>
    <property type="match status" value="1"/>
</dbReference>
<comment type="caution">
    <text evidence="6">The sequence shown here is derived from an EMBL/GenBank/DDBJ whole genome shotgun (WGS) entry which is preliminary data.</text>
</comment>
<evidence type="ECO:0000256" key="1">
    <source>
        <dbReference type="ARBA" id="ARBA00000073"/>
    </source>
</evidence>